<evidence type="ECO:0000313" key="2">
    <source>
        <dbReference type="EMBL" id="QHT05629.1"/>
    </source>
</evidence>
<accession>A0A6C0CPL6</accession>
<protein>
    <submittedName>
        <fullName evidence="2">Uncharacterized protein</fullName>
    </submittedName>
</protein>
<organism evidence="2">
    <name type="scientific">viral metagenome</name>
    <dbReference type="NCBI Taxonomy" id="1070528"/>
    <lineage>
        <taxon>unclassified sequences</taxon>
        <taxon>metagenomes</taxon>
        <taxon>organismal metagenomes</taxon>
    </lineage>
</organism>
<proteinExistence type="predicted"/>
<feature type="transmembrane region" description="Helical" evidence="1">
    <location>
        <begin position="52"/>
        <end position="75"/>
    </location>
</feature>
<keyword evidence="1" id="KW-0472">Membrane</keyword>
<evidence type="ECO:0000256" key="1">
    <source>
        <dbReference type="SAM" id="Phobius"/>
    </source>
</evidence>
<keyword evidence="1" id="KW-0812">Transmembrane</keyword>
<keyword evidence="1" id="KW-1133">Transmembrane helix</keyword>
<feature type="transmembrane region" description="Helical" evidence="1">
    <location>
        <begin position="95"/>
        <end position="118"/>
    </location>
</feature>
<reference evidence="2" key="1">
    <citation type="journal article" date="2020" name="Nature">
        <title>Giant virus diversity and host interactions through global metagenomics.</title>
        <authorList>
            <person name="Schulz F."/>
            <person name="Roux S."/>
            <person name="Paez-Espino D."/>
            <person name="Jungbluth S."/>
            <person name="Walsh D.A."/>
            <person name="Denef V.J."/>
            <person name="McMahon K.D."/>
            <person name="Konstantinidis K.T."/>
            <person name="Eloe-Fadrosh E.A."/>
            <person name="Kyrpides N.C."/>
            <person name="Woyke T."/>
        </authorList>
    </citation>
    <scope>NUCLEOTIDE SEQUENCE</scope>
    <source>
        <strain evidence="2">GVMAG-M-3300021389-45</strain>
    </source>
</reference>
<sequence>MNDARHAVVEYPDGSVAIAFNQEVPSPEPPEPPPEIIQPRPRFRLLLEYHPVARALAYIFVIASGINLALFKRIIDIINFTLIVSTTGALHTEHQASMVVVIFHGTCAGLMIVPFCVLRMWEQAIYQFSIAMMCITTFNTCTQTLEQIPTQEIPEIP</sequence>
<dbReference type="EMBL" id="MN739457">
    <property type="protein sequence ID" value="QHT05629.1"/>
    <property type="molecule type" value="Genomic_DNA"/>
</dbReference>
<name>A0A6C0CPL6_9ZZZZ</name>
<dbReference type="AlphaFoldDB" id="A0A6C0CPL6"/>